<evidence type="ECO:0000313" key="2">
    <source>
        <dbReference type="Proteomes" id="UP001139721"/>
    </source>
</evidence>
<keyword evidence="2" id="KW-1185">Reference proteome</keyword>
<sequence length="180" mass="20617">MLGYQLKGEWFKPERQFSLQPLIDALNTYVINFDNWADDERKAHWCSVVGLAQTLIPAHIRHHYCTPEEAFGNNPNLKKPKLERSLRIYNPLEGWQWWSEGVPGLGTDFGVYSQGRYGVLWVGRSGHDAVRGLHAAVADLEALTALEKARTEIDLPKLIERLHTPIENLEDNLDVQSLRF</sequence>
<evidence type="ECO:0000313" key="1">
    <source>
        <dbReference type="EMBL" id="MCL9683983.1"/>
    </source>
</evidence>
<name>A0A9X2D053_9GAMM</name>
<organism evidence="1 2">
    <name type="scientific">Legionella maioricensis</name>
    <dbReference type="NCBI Taxonomy" id="2896528"/>
    <lineage>
        <taxon>Bacteria</taxon>
        <taxon>Pseudomonadati</taxon>
        <taxon>Pseudomonadota</taxon>
        <taxon>Gammaproteobacteria</taxon>
        <taxon>Legionellales</taxon>
        <taxon>Legionellaceae</taxon>
        <taxon>Legionella</taxon>
    </lineage>
</organism>
<gene>
    <name evidence="1" type="ORF">LOX96_07755</name>
</gene>
<protein>
    <recommendedName>
        <fullName evidence="3">SidC homolog</fullName>
    </recommendedName>
</protein>
<dbReference type="Proteomes" id="UP001139721">
    <property type="component" value="Unassembled WGS sequence"/>
</dbReference>
<dbReference type="AlphaFoldDB" id="A0A9X2D053"/>
<comment type="caution">
    <text evidence="1">The sequence shown here is derived from an EMBL/GenBank/DDBJ whole genome shotgun (WGS) entry which is preliminary data.</text>
</comment>
<accession>A0A9X2D053</accession>
<proteinExistence type="predicted"/>
<evidence type="ECO:0008006" key="3">
    <source>
        <dbReference type="Google" id="ProtNLM"/>
    </source>
</evidence>
<dbReference type="EMBL" id="JAJKBJ010000007">
    <property type="protein sequence ID" value="MCL9683983.1"/>
    <property type="molecule type" value="Genomic_DNA"/>
</dbReference>
<dbReference type="RefSeq" id="WP_250422198.1">
    <property type="nucleotide sequence ID" value="NZ_JAJKBJ010000007.1"/>
</dbReference>
<reference evidence="1" key="1">
    <citation type="submission" date="2021-11" db="EMBL/GenBank/DDBJ databases">
        <title>Legionella maioricencis sp. nov., a new species isolated from hot water samples in Mallorca.</title>
        <authorList>
            <person name="Crespi S."/>
            <person name="Drasar V."/>
            <person name="Salva-Serra F."/>
            <person name="Jaen-Luchoro D."/>
            <person name="Pineiro-Iglesias B."/>
            <person name="Aliaga F."/>
            <person name="Fernandez-Juarez V."/>
            <person name="Coll G."/>
            <person name="Moore E.R.B."/>
            <person name="Bennasar-Figueras A."/>
        </authorList>
    </citation>
    <scope>NUCLEOTIDE SEQUENCE</scope>
    <source>
        <strain evidence="1">HCPI-6</strain>
    </source>
</reference>